<keyword evidence="4" id="KW-1185">Reference proteome</keyword>
<sequence>MESSRELEIVLHSAKSLYDVKNFGTMDPYAMVWITREGVKSDIYKTNVAKNAGSCPVWDYPILFKLVEPMINDYILFCEIQHDSKLFDRKIGELQVPLTELLAGDGPRTRVSYPVKTQSGEVKGEIIISCKFLEPVVMSDANTSISQGSGTLESEKKDETGTGDGLEETKVEEKKKDGLMKRIAMKMETKVVTGAVILAGTVGAIVANEVAGGGNGSDPKDEDDGDDDDEDKDGVEDGGDGEDEGEEY</sequence>
<gene>
    <name evidence="3" type="ORF">E3N88_23764</name>
</gene>
<dbReference type="EMBL" id="SZYD01000012">
    <property type="protein sequence ID" value="KAD4586163.1"/>
    <property type="molecule type" value="Genomic_DNA"/>
</dbReference>
<evidence type="ECO:0000313" key="4">
    <source>
        <dbReference type="Proteomes" id="UP000326396"/>
    </source>
</evidence>
<organism evidence="3 4">
    <name type="scientific">Mikania micrantha</name>
    <name type="common">bitter vine</name>
    <dbReference type="NCBI Taxonomy" id="192012"/>
    <lineage>
        <taxon>Eukaryota</taxon>
        <taxon>Viridiplantae</taxon>
        <taxon>Streptophyta</taxon>
        <taxon>Embryophyta</taxon>
        <taxon>Tracheophyta</taxon>
        <taxon>Spermatophyta</taxon>
        <taxon>Magnoliopsida</taxon>
        <taxon>eudicotyledons</taxon>
        <taxon>Gunneridae</taxon>
        <taxon>Pentapetalae</taxon>
        <taxon>asterids</taxon>
        <taxon>campanulids</taxon>
        <taxon>Asterales</taxon>
        <taxon>Asteraceae</taxon>
        <taxon>Asteroideae</taxon>
        <taxon>Heliantheae alliance</taxon>
        <taxon>Eupatorieae</taxon>
        <taxon>Mikania</taxon>
    </lineage>
</organism>
<dbReference type="AlphaFoldDB" id="A0A5N6NFX8"/>
<dbReference type="InterPro" id="IPR000008">
    <property type="entry name" value="C2_dom"/>
</dbReference>
<dbReference type="PROSITE" id="PS50004">
    <property type="entry name" value="C2"/>
    <property type="match status" value="1"/>
</dbReference>
<dbReference type="Proteomes" id="UP000326396">
    <property type="component" value="Linkage Group LG2"/>
</dbReference>
<evidence type="ECO:0000259" key="2">
    <source>
        <dbReference type="PROSITE" id="PS50004"/>
    </source>
</evidence>
<proteinExistence type="predicted"/>
<dbReference type="SUPFAM" id="SSF49562">
    <property type="entry name" value="C2 domain (Calcium/lipid-binding domain, CaLB)"/>
    <property type="match status" value="1"/>
</dbReference>
<comment type="caution">
    <text evidence="3">The sequence shown here is derived from an EMBL/GenBank/DDBJ whole genome shotgun (WGS) entry which is preliminary data.</text>
</comment>
<name>A0A5N6NFX8_9ASTR</name>
<accession>A0A5N6NFX8</accession>
<protein>
    <recommendedName>
        <fullName evidence="2">C2 domain-containing protein</fullName>
    </recommendedName>
</protein>
<feature type="region of interest" description="Disordered" evidence="1">
    <location>
        <begin position="144"/>
        <end position="169"/>
    </location>
</feature>
<dbReference type="OrthoDB" id="1068731at2759"/>
<dbReference type="SMART" id="SM00239">
    <property type="entry name" value="C2"/>
    <property type="match status" value="1"/>
</dbReference>
<dbReference type="Pfam" id="PF00168">
    <property type="entry name" value="C2"/>
    <property type="match status" value="1"/>
</dbReference>
<dbReference type="PANTHER" id="PTHR32246">
    <property type="entry name" value="INGRESSION PROTEIN FIC1"/>
    <property type="match status" value="1"/>
</dbReference>
<evidence type="ECO:0000313" key="3">
    <source>
        <dbReference type="EMBL" id="KAD4586163.1"/>
    </source>
</evidence>
<feature type="domain" description="C2" evidence="2">
    <location>
        <begin position="1"/>
        <end position="112"/>
    </location>
</feature>
<evidence type="ECO:0000256" key="1">
    <source>
        <dbReference type="SAM" id="MobiDB-lite"/>
    </source>
</evidence>
<reference evidence="3 4" key="1">
    <citation type="submission" date="2019-05" db="EMBL/GenBank/DDBJ databases">
        <title>Mikania micrantha, genome provides insights into the molecular mechanism of rapid growth.</title>
        <authorList>
            <person name="Liu B."/>
        </authorList>
    </citation>
    <scope>NUCLEOTIDE SEQUENCE [LARGE SCALE GENOMIC DNA]</scope>
    <source>
        <strain evidence="3">NLD-2019</strain>
        <tissue evidence="3">Leaf</tissue>
    </source>
</reference>
<dbReference type="PANTHER" id="PTHR32246:SF124">
    <property type="entry name" value="C2 DOMAIN-CONTAINING PROTEIN"/>
    <property type="match status" value="1"/>
</dbReference>
<dbReference type="Gene3D" id="2.60.40.150">
    <property type="entry name" value="C2 domain"/>
    <property type="match status" value="1"/>
</dbReference>
<dbReference type="InterPro" id="IPR035892">
    <property type="entry name" value="C2_domain_sf"/>
</dbReference>
<feature type="compositionally biased region" description="Acidic residues" evidence="1">
    <location>
        <begin position="220"/>
        <end position="248"/>
    </location>
</feature>
<feature type="region of interest" description="Disordered" evidence="1">
    <location>
        <begin position="209"/>
        <end position="248"/>
    </location>
</feature>